<dbReference type="PANTHER" id="PTHR38459">
    <property type="entry name" value="PROPHAGE BACTOPRENOL-LINKED GLUCOSE TRANSLOCASE HOMOLOG"/>
    <property type="match status" value="1"/>
</dbReference>
<evidence type="ECO:0000256" key="1">
    <source>
        <dbReference type="ARBA" id="ARBA00004141"/>
    </source>
</evidence>
<dbReference type="RefSeq" id="WP_181601226.1">
    <property type="nucleotide sequence ID" value="NZ_CP059378.1"/>
</dbReference>
<comment type="similarity">
    <text evidence="2">Belongs to the GtrA family.</text>
</comment>
<sequence length="146" mass="16968">MKNKDDSLKREIIRGIKFGIFSISAGIIEIISFSIFNELTDWPYWPSYVIAVILSVIWNFTLNRRYTFKSANNIAVAMTKILAFYIVYIPASTLIGNYLADTLHWNEYLVTLINMGANFILEFLYDRFYVFKKSIDTNHLAKKSSL</sequence>
<reference evidence="8 9" key="1">
    <citation type="submission" date="2020-07" db="EMBL/GenBank/DDBJ databases">
        <title>Electron transfer.</title>
        <authorList>
            <person name="Huang L."/>
            <person name="Liu X."/>
            <person name="Zhou S."/>
        </authorList>
    </citation>
    <scope>NUCLEOTIDE SEQUENCE [LARGE SCALE GENOMIC DNA]</scope>
    <source>
        <strain evidence="8 9">Lx1</strain>
    </source>
</reference>
<dbReference type="InterPro" id="IPR051401">
    <property type="entry name" value="GtrA_CellWall_Glycosyl"/>
</dbReference>
<keyword evidence="4 6" id="KW-1133">Transmembrane helix</keyword>
<keyword evidence="3 6" id="KW-0812">Transmembrane</keyword>
<dbReference type="KEGG" id="cint:HZF06_18095"/>
<comment type="subcellular location">
    <subcellularLocation>
        <location evidence="1">Membrane</location>
        <topology evidence="1">Multi-pass membrane protein</topology>
    </subcellularLocation>
</comment>
<dbReference type="AlphaFoldDB" id="A0A7D6ZYW5"/>
<feature type="domain" description="GtrA/DPMS transmembrane" evidence="7">
    <location>
        <begin position="17"/>
        <end position="131"/>
    </location>
</feature>
<feature type="transmembrane region" description="Helical" evidence="6">
    <location>
        <begin position="108"/>
        <end position="125"/>
    </location>
</feature>
<keyword evidence="5 6" id="KW-0472">Membrane</keyword>
<evidence type="ECO:0000256" key="3">
    <source>
        <dbReference type="ARBA" id="ARBA00022692"/>
    </source>
</evidence>
<dbReference type="GO" id="GO:0000271">
    <property type="term" value="P:polysaccharide biosynthetic process"/>
    <property type="evidence" value="ECO:0007669"/>
    <property type="project" value="InterPro"/>
</dbReference>
<dbReference type="PANTHER" id="PTHR38459:SF1">
    <property type="entry name" value="PROPHAGE BACTOPRENOL-LINKED GLUCOSE TRANSLOCASE HOMOLOG"/>
    <property type="match status" value="1"/>
</dbReference>
<dbReference type="Proteomes" id="UP000512286">
    <property type="component" value="Chromosome"/>
</dbReference>
<evidence type="ECO:0000259" key="7">
    <source>
        <dbReference type="Pfam" id="PF04138"/>
    </source>
</evidence>
<dbReference type="InterPro" id="IPR007267">
    <property type="entry name" value="GtrA_DPMS_TM"/>
</dbReference>
<dbReference type="Pfam" id="PF04138">
    <property type="entry name" value="GtrA_DPMS_TM"/>
    <property type="match status" value="1"/>
</dbReference>
<name>A0A7D6ZYW5_9CLOT</name>
<feature type="transmembrane region" description="Helical" evidence="6">
    <location>
        <begin position="42"/>
        <end position="62"/>
    </location>
</feature>
<evidence type="ECO:0000256" key="6">
    <source>
        <dbReference type="SAM" id="Phobius"/>
    </source>
</evidence>
<organism evidence="8 9">
    <name type="scientific">Clostridium intestinale</name>
    <dbReference type="NCBI Taxonomy" id="36845"/>
    <lineage>
        <taxon>Bacteria</taxon>
        <taxon>Bacillati</taxon>
        <taxon>Bacillota</taxon>
        <taxon>Clostridia</taxon>
        <taxon>Eubacteriales</taxon>
        <taxon>Clostridiaceae</taxon>
        <taxon>Clostridium</taxon>
    </lineage>
</organism>
<evidence type="ECO:0000256" key="2">
    <source>
        <dbReference type="ARBA" id="ARBA00009399"/>
    </source>
</evidence>
<gene>
    <name evidence="8" type="ORF">HZF06_18095</name>
</gene>
<evidence type="ECO:0000313" key="9">
    <source>
        <dbReference type="Proteomes" id="UP000512286"/>
    </source>
</evidence>
<dbReference type="EMBL" id="CP059378">
    <property type="protein sequence ID" value="QLY78975.1"/>
    <property type="molecule type" value="Genomic_DNA"/>
</dbReference>
<evidence type="ECO:0000256" key="5">
    <source>
        <dbReference type="ARBA" id="ARBA00023136"/>
    </source>
</evidence>
<evidence type="ECO:0000313" key="8">
    <source>
        <dbReference type="EMBL" id="QLY78975.1"/>
    </source>
</evidence>
<feature type="transmembrane region" description="Helical" evidence="6">
    <location>
        <begin position="12"/>
        <end position="36"/>
    </location>
</feature>
<evidence type="ECO:0000256" key="4">
    <source>
        <dbReference type="ARBA" id="ARBA00022989"/>
    </source>
</evidence>
<dbReference type="GO" id="GO:0005886">
    <property type="term" value="C:plasma membrane"/>
    <property type="evidence" value="ECO:0007669"/>
    <property type="project" value="TreeGrafter"/>
</dbReference>
<accession>A0A7D6ZYW5</accession>
<proteinExistence type="inferred from homology"/>
<feature type="transmembrane region" description="Helical" evidence="6">
    <location>
        <begin position="74"/>
        <end position="96"/>
    </location>
</feature>
<protein>
    <submittedName>
        <fullName evidence="8">GtrA family protein</fullName>
    </submittedName>
</protein>